<dbReference type="EMBL" id="JBIGIA010000003">
    <property type="protein sequence ID" value="MFG6456220.1"/>
    <property type="molecule type" value="Genomic_DNA"/>
</dbReference>
<dbReference type="Proteomes" id="UP001606305">
    <property type="component" value="Unassembled WGS sequence"/>
</dbReference>
<sequence length="532" mass="56180">MQRKWMVVAGLAAGAVVAAGAVMLGAHKRFSGHINALGVALDAPAAYVATPSLTALSRDLVKAPVLRHLLTEDFAFYYETHEDRLGLAGAVKRVAFEHEATWRDDLLALALDQPSEAALWTDARGAARHWALAMTRDALARVIQGLGQLAASDAQLTLIADVPLATFAMETVPVYALQLSPRRTLAIASRGNRVVVLSDPGLLFDDERKPDRKAATVLGALLSGDAGNQALWRRHFGLTEPAGTAHTLVAGGDLLALGYQQFFPALQALRVDVTPGGAALNTWVRQGSDWPASPWAALPAKAAACAALPVNWVQARQVLTGAEGKRGAGDAGPALAEMARSFDGPAAICWYGASQLHTPLLVAHASGPAPSAATLQAFMQWWLPNQAAWSPGDKAAIVDAPYGAKRQGEDVGYEMAFRRAGDWWLFSPDAALVSRAEDAIARRYPSVADTLGAGAKTAIAVAAPNQVAELLRREALAVLPVEQADFRQAAETLLFPRLASFGKLAAAQAQPAGARDADGWTPLRWQPVGSAP</sequence>
<organism evidence="2 3">
    <name type="scientific">Pelomonas nitida</name>
    <dbReference type="NCBI Taxonomy" id="3299027"/>
    <lineage>
        <taxon>Bacteria</taxon>
        <taxon>Pseudomonadati</taxon>
        <taxon>Pseudomonadota</taxon>
        <taxon>Betaproteobacteria</taxon>
        <taxon>Burkholderiales</taxon>
        <taxon>Sphaerotilaceae</taxon>
        <taxon>Roseateles</taxon>
    </lineage>
</organism>
<dbReference type="InterPro" id="IPR018671">
    <property type="entry name" value="DUF2138"/>
</dbReference>
<evidence type="ECO:0000256" key="1">
    <source>
        <dbReference type="SAM" id="MobiDB-lite"/>
    </source>
</evidence>
<feature type="region of interest" description="Disordered" evidence="1">
    <location>
        <begin position="513"/>
        <end position="532"/>
    </location>
</feature>
<dbReference type="RefSeq" id="WP_394486939.1">
    <property type="nucleotide sequence ID" value="NZ_JBIGIA010000003.1"/>
</dbReference>
<gene>
    <name evidence="2" type="ORF">ACG00X_05190</name>
</gene>
<evidence type="ECO:0000313" key="3">
    <source>
        <dbReference type="Proteomes" id="UP001606305"/>
    </source>
</evidence>
<protein>
    <submittedName>
        <fullName evidence="2">DUF2138 family protein</fullName>
    </submittedName>
</protein>
<keyword evidence="3" id="KW-1185">Reference proteome</keyword>
<name>A0ABW7G2R2_9BURK</name>
<accession>A0ABW7G2R2</accession>
<comment type="caution">
    <text evidence="2">The sequence shown here is derived from an EMBL/GenBank/DDBJ whole genome shotgun (WGS) entry which is preliminary data.</text>
</comment>
<proteinExistence type="predicted"/>
<reference evidence="2 3" key="1">
    <citation type="submission" date="2024-09" db="EMBL/GenBank/DDBJ databases">
        <title>Novel species of the genus Pelomonas and Roseateles isolated from streams.</title>
        <authorList>
            <person name="Lu H."/>
        </authorList>
    </citation>
    <scope>NUCLEOTIDE SEQUENCE [LARGE SCALE GENOMIC DNA]</scope>
    <source>
        <strain evidence="2 3">BYS96W</strain>
    </source>
</reference>
<dbReference type="Pfam" id="PF09909">
    <property type="entry name" value="DUF2138"/>
    <property type="match status" value="1"/>
</dbReference>
<evidence type="ECO:0000313" key="2">
    <source>
        <dbReference type="EMBL" id="MFG6456220.1"/>
    </source>
</evidence>